<feature type="region of interest" description="Disordered" evidence="1">
    <location>
        <begin position="204"/>
        <end position="254"/>
    </location>
</feature>
<feature type="chain" id="PRO_5012780207" evidence="2">
    <location>
        <begin position="24"/>
        <end position="1007"/>
    </location>
</feature>
<reference evidence="5" key="1">
    <citation type="submission" date="2017-04" db="EMBL/GenBank/DDBJ databases">
        <authorList>
            <person name="Varghese N."/>
            <person name="Submissions S."/>
        </authorList>
    </citation>
    <scope>NUCLEOTIDE SEQUENCE [LARGE SCALE GENOMIC DNA]</scope>
</reference>
<keyword evidence="2" id="KW-0732">Signal</keyword>
<evidence type="ECO:0000256" key="1">
    <source>
        <dbReference type="SAM" id="MobiDB-lite"/>
    </source>
</evidence>
<name>A0A1Y6G805_9HYPH</name>
<dbReference type="EMBL" id="FXWK01000002">
    <property type="protein sequence ID" value="SMQ85884.1"/>
    <property type="molecule type" value="Genomic_DNA"/>
</dbReference>
<organism evidence="4 5">
    <name type="scientific">Devosia lucknowensis</name>
    <dbReference type="NCBI Taxonomy" id="1096929"/>
    <lineage>
        <taxon>Bacteria</taxon>
        <taxon>Pseudomonadati</taxon>
        <taxon>Pseudomonadota</taxon>
        <taxon>Alphaproteobacteria</taxon>
        <taxon>Hyphomicrobiales</taxon>
        <taxon>Devosiaceae</taxon>
        <taxon>Devosia</taxon>
    </lineage>
</organism>
<dbReference type="RefSeq" id="WP_140049016.1">
    <property type="nucleotide sequence ID" value="NZ_FXWK01000002.1"/>
</dbReference>
<dbReference type="Gene3D" id="2.40.128.130">
    <property type="entry name" value="Autotransporter beta-domain"/>
    <property type="match status" value="1"/>
</dbReference>
<accession>A0A1Y6G805</accession>
<dbReference type="SMART" id="SM00869">
    <property type="entry name" value="Autotransporter"/>
    <property type="match status" value="1"/>
</dbReference>
<dbReference type="SUPFAM" id="SSF103515">
    <property type="entry name" value="Autotransporter"/>
    <property type="match status" value="1"/>
</dbReference>
<dbReference type="InterPro" id="IPR011050">
    <property type="entry name" value="Pectin_lyase_fold/virulence"/>
</dbReference>
<feature type="compositionally biased region" description="Gly residues" evidence="1">
    <location>
        <begin position="221"/>
        <end position="235"/>
    </location>
</feature>
<dbReference type="InterPro" id="IPR005546">
    <property type="entry name" value="Autotransporte_beta"/>
</dbReference>
<evidence type="ECO:0000256" key="2">
    <source>
        <dbReference type="SAM" id="SignalP"/>
    </source>
</evidence>
<keyword evidence="5" id="KW-1185">Reference proteome</keyword>
<feature type="compositionally biased region" description="Gly residues" evidence="1">
    <location>
        <begin position="243"/>
        <end position="254"/>
    </location>
</feature>
<sequence>MKQGVLTGVSVVVLSLAMTAAGAAATFVVTTADDTGIGSLRQALASAASAGGSNTIVFDPALSGQVITMTSAYEPINGNLTIDASGVGVTVDGAGQYRPFFINSGNVAIRGLAIENGLAQGGAGGNGLSAGAGGGGGLGAGGAIFVRTGAVVELDMVSFADNAAAGGAGGQTGIGRGANGGGGGMGGNGGNAAVFNDNGVAGGGGGGGAMPGTNGQDSNGQRGGAGGGPNGGWGGSDVFYGPPGDGGDLSGGGGNGAGAGAGSIGGFGGGGGGGQFLATSGGDGGFGGGGGGSSYDVGAGTGGFGGGQGGYGFAHVNGGGMAQYLGFGGGSGGQGAGGGGAAYGGAVFVQDGGTLVIRGDGQMLGGTVTGGAGGNANATAGQSAGTGIFLQGAQVQFAPGTGQVQRIDATIADDHGHIYRNIIGQQIGTSPGGSVVKSGDGRTVLNAVNTYTGTTQVQAGTLEIGAAGSIVDSLARVTGGMLEVKGAAGTVVVDGGRLGGTGVVQSATVNAGGTLAANTTTGMVRIAQDLVFTSGGIYEVQVDQNGSGSKIDVDGTATLDPAARLRVLAANGLDDGSTYGDTTSYHILAAANGVNGTFSADVDENFAFLRAALRYDANNVYLDLTRFAEFNTVAVSSNQYAAATALSAFDNNDPVFRAVMGLPEGEAQSAFEAISADANAAAQNVLVSTFSLFSDALGVKQAGEAGTVMSYVDTGEISGPVGGAVTSAPLSGLWFAPMAGRGTIEADANGPGANWAAGGMSLGYQHGTTLLGGDAQFGIGAGYVSSTSSVASRASTMSANSGSVGLYGAWERDGVSLSAQGAYSLANIESQRQITIGALSRTATANYWSHNLSAGVEAAYAFVLTDAATISPLVGLGLGWSGHNGYTETGADTLNATMGAAGQWTAETALGFEVSYTIEGETGDLALTGRAAWLHNFAEAAPHTVTLAGGGNAFTVSGPAAGRDRLELGAGATWKTEDGLAISGNYTGRFFGGQNAHAIKLGLSQNF</sequence>
<dbReference type="AlphaFoldDB" id="A0A1Y6G805"/>
<proteinExistence type="predicted"/>
<dbReference type="PROSITE" id="PS51208">
    <property type="entry name" value="AUTOTRANSPORTER"/>
    <property type="match status" value="1"/>
</dbReference>
<feature type="signal peptide" evidence="2">
    <location>
        <begin position="1"/>
        <end position="23"/>
    </location>
</feature>
<dbReference type="InterPro" id="IPR036709">
    <property type="entry name" value="Autotransporte_beta_dom_sf"/>
</dbReference>
<dbReference type="Proteomes" id="UP000194474">
    <property type="component" value="Unassembled WGS sequence"/>
</dbReference>
<evidence type="ECO:0000313" key="4">
    <source>
        <dbReference type="EMBL" id="SMQ85884.1"/>
    </source>
</evidence>
<evidence type="ECO:0000313" key="5">
    <source>
        <dbReference type="Proteomes" id="UP000194474"/>
    </source>
</evidence>
<protein>
    <submittedName>
        <fullName evidence="4">Uncharacterized conserved protein, contains a C-terminal beta-barrel porin domain</fullName>
    </submittedName>
</protein>
<dbReference type="SUPFAM" id="SSF51126">
    <property type="entry name" value="Pectin lyase-like"/>
    <property type="match status" value="1"/>
</dbReference>
<feature type="domain" description="Autotransporter" evidence="3">
    <location>
        <begin position="726"/>
        <end position="1007"/>
    </location>
</feature>
<gene>
    <name evidence="4" type="ORF">SAMN06295905_3178</name>
</gene>
<dbReference type="OrthoDB" id="7872833at2"/>
<evidence type="ECO:0000259" key="3">
    <source>
        <dbReference type="PROSITE" id="PS51208"/>
    </source>
</evidence>
<dbReference type="Pfam" id="PF03797">
    <property type="entry name" value="Autotransporter"/>
    <property type="match status" value="1"/>
</dbReference>